<reference evidence="1 2" key="1">
    <citation type="submission" date="2016-10" db="EMBL/GenBank/DDBJ databases">
        <authorList>
            <person name="Varghese N."/>
            <person name="Submissions S."/>
        </authorList>
    </citation>
    <scope>NUCLEOTIDE SEQUENCE [LARGE SCALE GENOMIC DNA]</scope>
    <source>
        <strain evidence="1 2">CGMCC 1.8499</strain>
    </source>
</reference>
<proteinExistence type="predicted"/>
<accession>A0ABY1GHR5</accession>
<gene>
    <name evidence="1" type="ORF">SAMN04487854_108135</name>
</gene>
<name>A0ABY1GHR5_9GAMM</name>
<evidence type="ECO:0000313" key="1">
    <source>
        <dbReference type="EMBL" id="SFT73515.1"/>
    </source>
</evidence>
<dbReference type="Proteomes" id="UP000183805">
    <property type="component" value="Unassembled WGS sequence"/>
</dbReference>
<sequence length="57" mass="6796">MQCLHFNEINSHLTIDEQLNLSNNRYQQLGSLNCLYRSFDTYKGLMLFHQVCSRRNS</sequence>
<dbReference type="EMBL" id="FPAZ01000008">
    <property type="protein sequence ID" value="SFT73515.1"/>
    <property type="molecule type" value="Genomic_DNA"/>
</dbReference>
<comment type="caution">
    <text evidence="1">The sequence shown here is derived from an EMBL/GenBank/DDBJ whole genome shotgun (WGS) entry which is preliminary data.</text>
</comment>
<organism evidence="1 2">
    <name type="scientific">Pseudoalteromonas lipolytica</name>
    <dbReference type="NCBI Taxonomy" id="570156"/>
    <lineage>
        <taxon>Bacteria</taxon>
        <taxon>Pseudomonadati</taxon>
        <taxon>Pseudomonadota</taxon>
        <taxon>Gammaproteobacteria</taxon>
        <taxon>Alteromonadales</taxon>
        <taxon>Pseudoalteromonadaceae</taxon>
        <taxon>Pseudoalteromonas</taxon>
    </lineage>
</organism>
<evidence type="ECO:0000313" key="2">
    <source>
        <dbReference type="Proteomes" id="UP000183805"/>
    </source>
</evidence>
<keyword evidence="2" id="KW-1185">Reference proteome</keyword>
<protein>
    <submittedName>
        <fullName evidence="1">Uncharacterized protein</fullName>
    </submittedName>
</protein>